<proteinExistence type="predicted"/>
<accession>A0A162IEG7</accession>
<dbReference type="Proteomes" id="UP000078544">
    <property type="component" value="Unassembled WGS sequence"/>
</dbReference>
<reference evidence="1 2" key="1">
    <citation type="journal article" date="2016" name="Genome Biol. Evol.">
        <title>Divergent and convergent evolution of fungal pathogenicity.</title>
        <authorList>
            <person name="Shang Y."/>
            <person name="Xiao G."/>
            <person name="Zheng P."/>
            <person name="Cen K."/>
            <person name="Zhan S."/>
            <person name="Wang C."/>
        </authorList>
    </citation>
    <scope>NUCLEOTIDE SEQUENCE [LARGE SCALE GENOMIC DNA]</scope>
    <source>
        <strain evidence="1 2">RCEF 2490</strain>
    </source>
</reference>
<dbReference type="AlphaFoldDB" id="A0A162IEG7"/>
<comment type="caution">
    <text evidence="1">The sequence shown here is derived from an EMBL/GenBank/DDBJ whole genome shotgun (WGS) entry which is preliminary data.</text>
</comment>
<evidence type="ECO:0000313" key="1">
    <source>
        <dbReference type="EMBL" id="KZZ87912.1"/>
    </source>
</evidence>
<evidence type="ECO:0000313" key="2">
    <source>
        <dbReference type="Proteomes" id="UP000078544"/>
    </source>
</evidence>
<protein>
    <submittedName>
        <fullName evidence="1">Uncharacterized protein</fullName>
    </submittedName>
</protein>
<gene>
    <name evidence="1" type="ORF">AAL_08243</name>
</gene>
<name>A0A162IEG7_9HYPO</name>
<keyword evidence="2" id="KW-1185">Reference proteome</keyword>
<dbReference type="EMBL" id="AZGY01000033">
    <property type="protein sequence ID" value="KZZ87912.1"/>
    <property type="molecule type" value="Genomic_DNA"/>
</dbReference>
<sequence>MDCVSMPPRSLVSARMMRLGTANDLFIAVAPQLKVLPATFSGPTSAWKLRAAGASLLSRLEGIGANFTFKQTDAAKIRKPAGSSQLSANGASYRLPLLPQSTRS</sequence>
<organism evidence="1 2">
    <name type="scientific">Moelleriella libera RCEF 2490</name>
    <dbReference type="NCBI Taxonomy" id="1081109"/>
    <lineage>
        <taxon>Eukaryota</taxon>
        <taxon>Fungi</taxon>
        <taxon>Dikarya</taxon>
        <taxon>Ascomycota</taxon>
        <taxon>Pezizomycotina</taxon>
        <taxon>Sordariomycetes</taxon>
        <taxon>Hypocreomycetidae</taxon>
        <taxon>Hypocreales</taxon>
        <taxon>Clavicipitaceae</taxon>
        <taxon>Moelleriella</taxon>
    </lineage>
</organism>